<proteinExistence type="predicted"/>
<reference evidence="1" key="1">
    <citation type="submission" date="2014-09" db="EMBL/GenBank/DDBJ databases">
        <authorList>
            <person name="Magalhaes I.L.F."/>
            <person name="Oliveira U."/>
            <person name="Santos F.R."/>
            <person name="Vidigal T.H.D.A."/>
            <person name="Brescovit A.D."/>
            <person name="Santos A.J."/>
        </authorList>
    </citation>
    <scope>NUCLEOTIDE SEQUENCE</scope>
    <source>
        <tissue evidence="1">Shoot tissue taken approximately 20 cm above the soil surface</tissue>
    </source>
</reference>
<evidence type="ECO:0000313" key="1">
    <source>
        <dbReference type="EMBL" id="JAD32793.1"/>
    </source>
</evidence>
<protein>
    <submittedName>
        <fullName evidence="1">PLDALPHA1 (PHOSPHOLIPASE D ALPHA 1)</fullName>
    </submittedName>
</protein>
<organism evidence="1">
    <name type="scientific">Arundo donax</name>
    <name type="common">Giant reed</name>
    <name type="synonym">Donax arundinaceus</name>
    <dbReference type="NCBI Taxonomy" id="35708"/>
    <lineage>
        <taxon>Eukaryota</taxon>
        <taxon>Viridiplantae</taxon>
        <taxon>Streptophyta</taxon>
        <taxon>Embryophyta</taxon>
        <taxon>Tracheophyta</taxon>
        <taxon>Spermatophyta</taxon>
        <taxon>Magnoliopsida</taxon>
        <taxon>Liliopsida</taxon>
        <taxon>Poales</taxon>
        <taxon>Poaceae</taxon>
        <taxon>PACMAD clade</taxon>
        <taxon>Arundinoideae</taxon>
        <taxon>Arundineae</taxon>
        <taxon>Arundo</taxon>
    </lineage>
</organism>
<name>A0A0A8Z531_ARUDO</name>
<dbReference type="EMBL" id="GBRH01265102">
    <property type="protein sequence ID" value="JAD32793.1"/>
    <property type="molecule type" value="Transcribed_RNA"/>
</dbReference>
<dbReference type="AlphaFoldDB" id="A0A0A8Z531"/>
<reference evidence="1" key="2">
    <citation type="journal article" date="2015" name="Data Brief">
        <title>Shoot transcriptome of the giant reed, Arundo donax.</title>
        <authorList>
            <person name="Barrero R.A."/>
            <person name="Guerrero F.D."/>
            <person name="Moolhuijzen P."/>
            <person name="Goolsby J.A."/>
            <person name="Tidwell J."/>
            <person name="Bellgard S.E."/>
            <person name="Bellgard M.I."/>
        </authorList>
    </citation>
    <scope>NUCLEOTIDE SEQUENCE</scope>
    <source>
        <tissue evidence="1">Shoot tissue taken approximately 20 cm above the soil surface</tissue>
    </source>
</reference>
<accession>A0A0A8Z531</accession>
<sequence>MRPMPLSHLDSGSADTSVNRTCTCTLSRPSSGLLFASQTGSHRSTCLPPTMSSTGR</sequence>